<keyword evidence="2" id="KW-1185">Reference proteome</keyword>
<sequence>MKPLQMAFILSYCYFPVTALAKAHFKGQFEVNEDHLQQIIRMSWDAVRA</sequence>
<proteinExistence type="predicted"/>
<accession>A0ABS7BZ29</accession>
<organism evidence="1 2">
    <name type="scientific">Paenibacillus sepulcri</name>
    <dbReference type="NCBI Taxonomy" id="359917"/>
    <lineage>
        <taxon>Bacteria</taxon>
        <taxon>Bacillati</taxon>
        <taxon>Bacillota</taxon>
        <taxon>Bacilli</taxon>
        <taxon>Bacillales</taxon>
        <taxon>Paenibacillaceae</taxon>
        <taxon>Paenibacillus</taxon>
    </lineage>
</organism>
<name>A0ABS7BZ29_9BACL</name>
<comment type="caution">
    <text evidence="1">The sequence shown here is derived from an EMBL/GenBank/DDBJ whole genome shotgun (WGS) entry which is preliminary data.</text>
</comment>
<dbReference type="EMBL" id="JAHZIK010000128">
    <property type="protein sequence ID" value="MBW7453885.1"/>
    <property type="molecule type" value="Genomic_DNA"/>
</dbReference>
<dbReference type="Proteomes" id="UP001519887">
    <property type="component" value="Unassembled WGS sequence"/>
</dbReference>
<protein>
    <submittedName>
        <fullName evidence="1">Uncharacterized protein</fullName>
    </submittedName>
</protein>
<reference evidence="1 2" key="1">
    <citation type="submission" date="2021-07" db="EMBL/GenBank/DDBJ databases">
        <title>Paenibacillus radiodurans sp. nov., isolated from the southeastern edge of Tengger Desert.</title>
        <authorList>
            <person name="Zhang G."/>
        </authorList>
    </citation>
    <scope>NUCLEOTIDE SEQUENCE [LARGE SCALE GENOMIC DNA]</scope>
    <source>
        <strain evidence="1 2">CCM 7311</strain>
    </source>
</reference>
<evidence type="ECO:0000313" key="2">
    <source>
        <dbReference type="Proteomes" id="UP001519887"/>
    </source>
</evidence>
<gene>
    <name evidence="1" type="ORF">K0U00_07530</name>
</gene>
<dbReference type="Gene3D" id="1.10.357.10">
    <property type="entry name" value="Tetracycline Repressor, domain 2"/>
    <property type="match status" value="1"/>
</dbReference>
<evidence type="ECO:0000313" key="1">
    <source>
        <dbReference type="EMBL" id="MBW7453885.1"/>
    </source>
</evidence>